<organism evidence="2 3">
    <name type="scientific">Halopenitus persicus</name>
    <dbReference type="NCBI Taxonomy" id="1048396"/>
    <lineage>
        <taxon>Archaea</taxon>
        <taxon>Methanobacteriati</taxon>
        <taxon>Methanobacteriota</taxon>
        <taxon>Stenosarchaea group</taxon>
        <taxon>Halobacteria</taxon>
        <taxon>Halobacteriales</taxon>
        <taxon>Haloferacaceae</taxon>
        <taxon>Halopenitus</taxon>
    </lineage>
</organism>
<reference evidence="3" key="1">
    <citation type="submission" date="2016-10" db="EMBL/GenBank/DDBJ databases">
        <authorList>
            <person name="Varghese N."/>
            <person name="Submissions S."/>
        </authorList>
    </citation>
    <scope>NUCLEOTIDE SEQUENCE [LARGE SCALE GENOMIC DNA]</scope>
    <source>
        <strain evidence="3">DC30,IBRC 10041,KCTC 4046</strain>
    </source>
</reference>
<keyword evidence="3" id="KW-1185">Reference proteome</keyword>
<proteinExistence type="predicted"/>
<name>A0A1H3FV34_9EURY</name>
<dbReference type="EMBL" id="FNPC01000002">
    <property type="protein sequence ID" value="SDX94922.1"/>
    <property type="molecule type" value="Genomic_DNA"/>
</dbReference>
<feature type="transmembrane region" description="Helical" evidence="1">
    <location>
        <begin position="12"/>
        <end position="42"/>
    </location>
</feature>
<evidence type="ECO:0000256" key="1">
    <source>
        <dbReference type="SAM" id="Phobius"/>
    </source>
</evidence>
<evidence type="ECO:0000313" key="3">
    <source>
        <dbReference type="Proteomes" id="UP000199079"/>
    </source>
</evidence>
<gene>
    <name evidence="2" type="ORF">SAMN05216564_102223</name>
</gene>
<dbReference type="GeneID" id="43838776"/>
<feature type="transmembrane region" description="Helical" evidence="1">
    <location>
        <begin position="48"/>
        <end position="66"/>
    </location>
</feature>
<protein>
    <submittedName>
        <fullName evidence="2">Uncharacterized protein</fullName>
    </submittedName>
</protein>
<keyword evidence="1" id="KW-0472">Membrane</keyword>
<keyword evidence="1" id="KW-0812">Transmembrane</keyword>
<keyword evidence="1" id="KW-1133">Transmembrane helix</keyword>
<evidence type="ECO:0000313" key="2">
    <source>
        <dbReference type="EMBL" id="SDX94922.1"/>
    </source>
</evidence>
<dbReference type="RefSeq" id="WP_021075042.1">
    <property type="nucleotide sequence ID" value="NZ_FNPC01000002.1"/>
</dbReference>
<accession>A0A1H3FV34</accession>
<dbReference type="AlphaFoldDB" id="A0A1H3FV34"/>
<dbReference type="Proteomes" id="UP000199079">
    <property type="component" value="Unassembled WGS sequence"/>
</dbReference>
<sequence length="85" mass="8491">MSPERSVSRLDGAIKLIGAVLLGVAVVLGAAVTAISVVGLGAISVSPVGIGTVTFGALLVVMFLLAGRKTGRDGRRGRSSTDRTA</sequence>